<dbReference type="AlphaFoldDB" id="A0A4R2GJ62"/>
<keyword evidence="1" id="KW-0732">Signal</keyword>
<proteinExistence type="predicted"/>
<feature type="chain" id="PRO_5020544805" evidence="1">
    <location>
        <begin position="23"/>
        <end position="155"/>
    </location>
</feature>
<protein>
    <submittedName>
        <fullName evidence="2">Uncharacterized protein</fullName>
    </submittedName>
</protein>
<evidence type="ECO:0000313" key="2">
    <source>
        <dbReference type="EMBL" id="TCO08455.1"/>
    </source>
</evidence>
<dbReference type="EMBL" id="SLWK01000005">
    <property type="protein sequence ID" value="TCO08455.1"/>
    <property type="molecule type" value="Genomic_DNA"/>
</dbReference>
<reference evidence="2 3" key="1">
    <citation type="submission" date="2019-03" db="EMBL/GenBank/DDBJ databases">
        <title>Genomic Encyclopedia of Type Strains, Phase IV (KMG-IV): sequencing the most valuable type-strain genomes for metagenomic binning, comparative biology and taxonomic classification.</title>
        <authorList>
            <person name="Goeker M."/>
        </authorList>
    </citation>
    <scope>NUCLEOTIDE SEQUENCE [LARGE SCALE GENOMIC DNA]</scope>
    <source>
        <strain evidence="2 3">DSM 24179</strain>
    </source>
</reference>
<dbReference type="OrthoDB" id="663527at2"/>
<dbReference type="Pfam" id="PF20050">
    <property type="entry name" value="DUF6452"/>
    <property type="match status" value="1"/>
</dbReference>
<dbReference type="RefSeq" id="WP_132433735.1">
    <property type="nucleotide sequence ID" value="NZ_SLWK01000005.1"/>
</dbReference>
<evidence type="ECO:0000256" key="1">
    <source>
        <dbReference type="SAM" id="SignalP"/>
    </source>
</evidence>
<gene>
    <name evidence="2" type="ORF">EV194_105263</name>
</gene>
<sequence length="155" mass="17997">MLRPFKFLFIILFVAMMLPASCTQDQICLSNQSAVQVELVSFHTNRDTTLAGTTIFGLDRSSERIYDSTSVSRLFLPLSFSSDTTAFVISSDNYLDTIWFRHQSEMEYISRECGFTFNFELDTIWFTNTFIDSVSIIYPLINYGEDFQNVQIYIY</sequence>
<accession>A0A4R2GJ62</accession>
<feature type="signal peptide" evidence="1">
    <location>
        <begin position="1"/>
        <end position="22"/>
    </location>
</feature>
<dbReference type="InterPro" id="IPR045607">
    <property type="entry name" value="DUF6452"/>
</dbReference>
<evidence type="ECO:0000313" key="3">
    <source>
        <dbReference type="Proteomes" id="UP000295221"/>
    </source>
</evidence>
<dbReference type="Proteomes" id="UP000295221">
    <property type="component" value="Unassembled WGS sequence"/>
</dbReference>
<organism evidence="2 3">
    <name type="scientific">Natronoflexus pectinivorans</name>
    <dbReference type="NCBI Taxonomy" id="682526"/>
    <lineage>
        <taxon>Bacteria</taxon>
        <taxon>Pseudomonadati</taxon>
        <taxon>Bacteroidota</taxon>
        <taxon>Bacteroidia</taxon>
        <taxon>Marinilabiliales</taxon>
        <taxon>Marinilabiliaceae</taxon>
        <taxon>Natronoflexus</taxon>
    </lineage>
</organism>
<keyword evidence="3" id="KW-1185">Reference proteome</keyword>
<comment type="caution">
    <text evidence="2">The sequence shown here is derived from an EMBL/GenBank/DDBJ whole genome shotgun (WGS) entry which is preliminary data.</text>
</comment>
<name>A0A4R2GJ62_9BACT</name>